<keyword evidence="3" id="KW-1185">Reference proteome</keyword>
<reference evidence="2 3" key="1">
    <citation type="submission" date="2020-03" db="EMBL/GenBank/DDBJ databases">
        <title>Whole genome sequencing of clinical and environmental type strains of Ochrobactrum.</title>
        <authorList>
            <person name="Dharne M."/>
        </authorList>
    </citation>
    <scope>NUCLEOTIDE SEQUENCE [LARGE SCALE GENOMIC DNA]</scope>
    <source>
        <strain evidence="2 3">CIP 109452</strain>
    </source>
</reference>
<dbReference type="EMBL" id="JAAVLN010000003">
    <property type="protein sequence ID" value="NKC04976.1"/>
    <property type="molecule type" value="Genomic_DNA"/>
</dbReference>
<evidence type="ECO:0000256" key="1">
    <source>
        <dbReference type="SAM" id="MobiDB-lite"/>
    </source>
</evidence>
<feature type="region of interest" description="Disordered" evidence="1">
    <location>
        <begin position="183"/>
        <end position="255"/>
    </location>
</feature>
<accession>A0ABX1DQZ3</accession>
<sequence length="281" mass="30985">MTEAKYVDQSGLAEASRKSRSQLRQTVARIDDALFGDPGRLDRDLWLSRISDLLLDGTAALGQANLLERVRDGIRRGAVPIDLRGYSHIFVSGPATDGSSPGEQDELPEIQMGLQEIFTRKGLRKLIKAYEAKQSLTELRAQLGEKQTWKSVSYRHPAPRVDWTKAIKEEHPIAGMDELISHDYDQDDDEGDPEGGKVIEAVESGTNGNDSVAVSGASGLSKGKSPPPQSRPKSTAKTNRPFQYGLCQTRNRGLQRRRAAKRLLRRWTSFPAPALTSALLP</sequence>
<organism evidence="2 3">
    <name type="scientific">Brucella haematophila</name>
    <dbReference type="NCBI Taxonomy" id="419474"/>
    <lineage>
        <taxon>Bacteria</taxon>
        <taxon>Pseudomonadati</taxon>
        <taxon>Pseudomonadota</taxon>
        <taxon>Alphaproteobacteria</taxon>
        <taxon>Hyphomicrobiales</taxon>
        <taxon>Brucellaceae</taxon>
        <taxon>Brucella/Ochrobactrum group</taxon>
        <taxon>Brucella</taxon>
    </lineage>
</organism>
<comment type="caution">
    <text evidence="2">The sequence shown here is derived from an EMBL/GenBank/DDBJ whole genome shotgun (WGS) entry which is preliminary data.</text>
</comment>
<gene>
    <name evidence="2" type="ORF">HED55_22780</name>
</gene>
<evidence type="ECO:0000313" key="3">
    <source>
        <dbReference type="Proteomes" id="UP000704467"/>
    </source>
</evidence>
<name>A0ABX1DQZ3_9HYPH</name>
<proteinExistence type="predicted"/>
<evidence type="ECO:0000313" key="2">
    <source>
        <dbReference type="EMBL" id="NKC04976.1"/>
    </source>
</evidence>
<feature type="compositionally biased region" description="Polar residues" evidence="1">
    <location>
        <begin position="231"/>
        <end position="249"/>
    </location>
</feature>
<dbReference type="Proteomes" id="UP000704467">
    <property type="component" value="Unassembled WGS sequence"/>
</dbReference>
<protein>
    <submittedName>
        <fullName evidence="2">Uncharacterized protein</fullName>
    </submittedName>
</protein>